<name>A0ACD4VLB6_9CAUL</name>
<proteinExistence type="predicted"/>
<protein>
    <submittedName>
        <fullName evidence="1">Uncharacterized protein</fullName>
    </submittedName>
</protein>
<dbReference type="Proteomes" id="UP001302493">
    <property type="component" value="Chromosome"/>
</dbReference>
<sequence length="118" mass="13065">MTPMIPSNRDLEFDGNLTQARYELHKAIDRGGEAEQAAWTRNWGEAALTRAEGVSPDWDESGPSERLIQAASRATEIAANLHAALHRDAPVMSTAKEHLSSLRRQLLTINECLDAEDQ</sequence>
<evidence type="ECO:0000313" key="2">
    <source>
        <dbReference type="Proteomes" id="UP001302493"/>
    </source>
</evidence>
<dbReference type="EMBL" id="CP119180">
    <property type="protein sequence ID" value="WOB78313.1"/>
    <property type="molecule type" value="Genomic_DNA"/>
</dbReference>
<reference evidence="1" key="1">
    <citation type="submission" date="2023-03" db="EMBL/GenBank/DDBJ databases">
        <title>Genome sequence of Brevundimonas nasdae SJTX8.</title>
        <authorList>
            <person name="Liang R."/>
        </authorList>
    </citation>
    <scope>NUCLEOTIDE SEQUENCE</scope>
    <source>
        <strain evidence="1">X8</strain>
    </source>
</reference>
<evidence type="ECO:0000313" key="1">
    <source>
        <dbReference type="EMBL" id="WOB78313.1"/>
    </source>
</evidence>
<gene>
    <name evidence="1" type="ORF">PZA08_13535</name>
</gene>
<keyword evidence="2" id="KW-1185">Reference proteome</keyword>
<organism evidence="1 2">
    <name type="scientific">Brevundimonas nasdae</name>
    <dbReference type="NCBI Taxonomy" id="172043"/>
    <lineage>
        <taxon>Bacteria</taxon>
        <taxon>Pseudomonadati</taxon>
        <taxon>Pseudomonadota</taxon>
        <taxon>Alphaproteobacteria</taxon>
        <taxon>Caulobacterales</taxon>
        <taxon>Caulobacteraceae</taxon>
        <taxon>Brevundimonas</taxon>
    </lineage>
</organism>
<accession>A0ACD4VLB6</accession>